<gene>
    <name evidence="2" type="ORF">DEALK_09660</name>
</gene>
<dbReference type="Pfam" id="PF20773">
    <property type="entry name" value="InhA-like_MAM"/>
    <property type="match status" value="1"/>
</dbReference>
<dbReference type="Proteomes" id="UP000053947">
    <property type="component" value="Unassembled WGS sequence"/>
</dbReference>
<proteinExistence type="predicted"/>
<dbReference type="RefSeq" id="WP_058439154.1">
    <property type="nucleotide sequence ID" value="NZ_KQ758903.1"/>
</dbReference>
<reference evidence="2 3" key="1">
    <citation type="submission" date="2015-06" db="EMBL/GenBank/DDBJ databases">
        <title>Genome sequence of the organohalide-respiring Dehalogenimonas alkenigignens type strain (IP3-3T).</title>
        <authorList>
            <person name="Key T.A."/>
            <person name="Richmond D.P."/>
            <person name="Bowman K.S."/>
            <person name="Cho Y.-J."/>
            <person name="Chun J."/>
            <person name="da Costa M.S."/>
            <person name="Rainey F.A."/>
            <person name="Moe W.M."/>
        </authorList>
    </citation>
    <scope>NUCLEOTIDE SEQUENCE [LARGE SCALE GENOMIC DNA]</scope>
    <source>
        <strain evidence="2 3">IP3-3</strain>
    </source>
</reference>
<evidence type="ECO:0000313" key="3">
    <source>
        <dbReference type="Proteomes" id="UP000053947"/>
    </source>
</evidence>
<protein>
    <submittedName>
        <fullName evidence="2">Immune inhibitor A peptidase M6</fullName>
    </submittedName>
</protein>
<dbReference type="OrthoDB" id="275270at2"/>
<organism evidence="2 3">
    <name type="scientific">Dehalogenimonas alkenigignens</name>
    <dbReference type="NCBI Taxonomy" id="1217799"/>
    <lineage>
        <taxon>Bacteria</taxon>
        <taxon>Bacillati</taxon>
        <taxon>Chloroflexota</taxon>
        <taxon>Dehalococcoidia</taxon>
        <taxon>Dehalococcoidales</taxon>
        <taxon>Dehalococcoidaceae</taxon>
        <taxon>Dehalogenimonas</taxon>
    </lineage>
</organism>
<accession>A0A0W0GHT0</accession>
<sequence>MLKKAVSRFTAVLLALGVLVLLLPAAIPAAAAKVDYVPTDVGPKIRQWEATVDRIVKDDQPTGSSNVNASSLTVLDTKIFLILNDYFGSYQATYFYLVSESSKTQVWVQVNLAWTSGDPRTTPSIDDTQISYILNQFDNVILPTETDFFGGADPHDGSTAYLPGLLGLPSDYYFDSGGRNIVLISNIRDENYYDSTYPIYIAGFYSPSFEVYFDRNVITIDAYDWANRLGPDGTRAYLYEGVVAHEWQHLLHDDYDPDEETFINEGMSEYAEILCGYTQSLQGHLDAAAENPENSLVVWGDQGDEEILTDYGQAALFQIYLNEQFGRTFTQVLFHNPGNGISGVNSALSQMRINKTFSDLYHDFSVALLINSVKAGSKYAIKTFPGFKLDIGSPASPNLESYSLEGAPPWGTDYIWLDGNAKELLKFQFNGVPYSIFPTRWSSDDGWLWSGVGDLIDNWAIFETTGGGTLSFDTIWNLEDYWDFGFVQVSVDGGYTWSSLSNAYTTSDHDPNAHPTVIANLPGLTSYISAPINMRFDLSAYAGQDILIAFRCVTDWATYYGGWWVDNVYVDGELISDGTDASVFKDISQLFPVDNDYTVTFVAMKNSGKNKPGEYKVLTLRLDSVTDTGLFELNQILIWADQVVMLVTYDAPEGVTFYSDYSYEFGVKNSKLKK</sequence>
<feature type="signal peptide" evidence="1">
    <location>
        <begin position="1"/>
        <end position="31"/>
    </location>
</feature>
<dbReference type="EMBL" id="LFDV01000002">
    <property type="protein sequence ID" value="KTB48121.1"/>
    <property type="molecule type" value="Genomic_DNA"/>
</dbReference>
<dbReference type="AlphaFoldDB" id="A0A0W0GHT0"/>
<evidence type="ECO:0000256" key="1">
    <source>
        <dbReference type="SAM" id="SignalP"/>
    </source>
</evidence>
<comment type="caution">
    <text evidence="2">The sequence shown here is derived from an EMBL/GenBank/DDBJ whole genome shotgun (WGS) entry which is preliminary data.</text>
</comment>
<feature type="chain" id="PRO_5006902675" evidence="1">
    <location>
        <begin position="32"/>
        <end position="674"/>
    </location>
</feature>
<keyword evidence="1" id="KW-0732">Signal</keyword>
<evidence type="ECO:0000313" key="2">
    <source>
        <dbReference type="EMBL" id="KTB48121.1"/>
    </source>
</evidence>
<keyword evidence="3" id="KW-1185">Reference proteome</keyword>
<name>A0A0W0GHT0_9CHLR</name>
<dbReference type="PATRIC" id="fig|1217799.6.peg.995"/>